<evidence type="ECO:0000256" key="9">
    <source>
        <dbReference type="ARBA" id="ARBA00023224"/>
    </source>
</evidence>
<evidence type="ECO:0000256" key="2">
    <source>
        <dbReference type="ARBA" id="ARBA00022475"/>
    </source>
</evidence>
<organism evidence="11">
    <name type="scientific">Zeugodacus cucurbitae</name>
    <name type="common">Melon fruit fly</name>
    <name type="synonym">Bactrocera cucurbitae</name>
    <dbReference type="NCBI Taxonomy" id="28588"/>
    <lineage>
        <taxon>Eukaryota</taxon>
        <taxon>Metazoa</taxon>
        <taxon>Ecdysozoa</taxon>
        <taxon>Arthropoda</taxon>
        <taxon>Hexapoda</taxon>
        <taxon>Insecta</taxon>
        <taxon>Pterygota</taxon>
        <taxon>Neoptera</taxon>
        <taxon>Endopterygota</taxon>
        <taxon>Diptera</taxon>
        <taxon>Brachycera</taxon>
        <taxon>Muscomorpha</taxon>
        <taxon>Tephritoidea</taxon>
        <taxon>Tephritidae</taxon>
        <taxon>Zeugodacus</taxon>
        <taxon>Zeugodacus</taxon>
    </lineage>
</organism>
<dbReference type="InterPro" id="IPR004117">
    <property type="entry name" value="7tm6_olfct_rcpt"/>
</dbReference>
<feature type="transmembrane region" description="Helical" evidence="10">
    <location>
        <begin position="179"/>
        <end position="198"/>
    </location>
</feature>
<dbReference type="GO" id="GO:0005549">
    <property type="term" value="F:odorant binding"/>
    <property type="evidence" value="ECO:0007669"/>
    <property type="project" value="InterPro"/>
</dbReference>
<keyword evidence="7 10" id="KW-0472">Membrane</keyword>
<keyword evidence="4 10" id="KW-0812">Transmembrane</keyword>
<dbReference type="PANTHER" id="PTHR21137">
    <property type="entry name" value="ODORANT RECEPTOR"/>
    <property type="match status" value="1"/>
</dbReference>
<protein>
    <recommendedName>
        <fullName evidence="10">Odorant receptor</fullName>
    </recommendedName>
</protein>
<comment type="caution">
    <text evidence="10">Lacks conserved residue(s) required for the propagation of feature annotation.</text>
</comment>
<feature type="transmembrane region" description="Helical" evidence="10">
    <location>
        <begin position="295"/>
        <end position="314"/>
    </location>
</feature>
<keyword evidence="9 10" id="KW-0807">Transducer</keyword>
<evidence type="ECO:0000256" key="4">
    <source>
        <dbReference type="ARBA" id="ARBA00022692"/>
    </source>
</evidence>
<proteinExistence type="evidence at transcript level"/>
<dbReference type="GO" id="GO:0004984">
    <property type="term" value="F:olfactory receptor activity"/>
    <property type="evidence" value="ECO:0007669"/>
    <property type="project" value="InterPro"/>
</dbReference>
<feature type="transmembrane region" description="Helical" evidence="10">
    <location>
        <begin position="67"/>
        <end position="85"/>
    </location>
</feature>
<dbReference type="PANTHER" id="PTHR21137:SF43">
    <property type="entry name" value="ODORANT RECEPTOR 47A-RELATED"/>
    <property type="match status" value="1"/>
</dbReference>
<evidence type="ECO:0000256" key="3">
    <source>
        <dbReference type="ARBA" id="ARBA00022606"/>
    </source>
</evidence>
<gene>
    <name evidence="11" type="primary">ZcucOR45a</name>
</gene>
<comment type="subcellular location">
    <subcellularLocation>
        <location evidence="1 10">Cell membrane</location>
        <topology evidence="1 10">Multi-pass membrane protein</topology>
    </subcellularLocation>
</comment>
<evidence type="ECO:0000256" key="5">
    <source>
        <dbReference type="ARBA" id="ARBA00022725"/>
    </source>
</evidence>
<name>A0A5H2WY17_ZEUCU</name>
<comment type="similarity">
    <text evidence="10">Belongs to the insect chemoreceptor superfamily. Heteromeric odorant receptor channel (TC 1.A.69) family.</text>
</comment>
<dbReference type="Pfam" id="PF02949">
    <property type="entry name" value="7tm_6"/>
    <property type="match status" value="1"/>
</dbReference>
<keyword evidence="3 10" id="KW-0716">Sensory transduction</keyword>
<keyword evidence="8 10" id="KW-0675">Receptor</keyword>
<evidence type="ECO:0000256" key="6">
    <source>
        <dbReference type="ARBA" id="ARBA00022989"/>
    </source>
</evidence>
<feature type="transmembrane region" description="Helical" evidence="10">
    <location>
        <begin position="261"/>
        <end position="283"/>
    </location>
</feature>
<keyword evidence="2" id="KW-1003">Cell membrane</keyword>
<keyword evidence="6 10" id="KW-1133">Transmembrane helix</keyword>
<dbReference type="EMBL" id="FX986202">
    <property type="protein sequence ID" value="BBL78058.1"/>
    <property type="molecule type" value="mRNA"/>
</dbReference>
<evidence type="ECO:0000256" key="8">
    <source>
        <dbReference type="ARBA" id="ARBA00023170"/>
    </source>
</evidence>
<feature type="transmembrane region" description="Helical" evidence="10">
    <location>
        <begin position="129"/>
        <end position="151"/>
    </location>
</feature>
<dbReference type="AlphaFoldDB" id="A0A5H2WY17"/>
<evidence type="ECO:0000256" key="7">
    <source>
        <dbReference type="ARBA" id="ARBA00023136"/>
    </source>
</evidence>
<feature type="transmembrane region" description="Helical" evidence="10">
    <location>
        <begin position="36"/>
        <end position="55"/>
    </location>
</feature>
<evidence type="ECO:0000313" key="11">
    <source>
        <dbReference type="EMBL" id="BBL78058.1"/>
    </source>
</evidence>
<keyword evidence="5 10" id="KW-0552">Olfaction</keyword>
<dbReference type="GO" id="GO:0005886">
    <property type="term" value="C:plasma membrane"/>
    <property type="evidence" value="ECO:0007669"/>
    <property type="project" value="UniProtKB-SubCell"/>
</dbReference>
<evidence type="ECO:0000256" key="10">
    <source>
        <dbReference type="RuleBase" id="RU351113"/>
    </source>
</evidence>
<dbReference type="GO" id="GO:0007165">
    <property type="term" value="P:signal transduction"/>
    <property type="evidence" value="ECO:0007669"/>
    <property type="project" value="UniProtKB-KW"/>
</dbReference>
<accession>A0A5H2WY17</accession>
<sequence>MFKSDLGIKSYFHLQKFTFRRLGIDMTTREARVTQICFLIIQIFALASILIPIAVYSGQHIDDIAEVSNAMAPFMQATISLWKVWRVIYRRKEMAELCENIYLISAKASKLELAHLIQENNRERIMNTAYYYSVLNTGVMALTAPVVVSFIQYLRLGEFSYITALKATYPIDYARPLNYFLIWLWTAVAIYGVIYVSVPADSLYSWYIHNLVGNFKILQSKLVSAESIAESTADLGKRRELIYYCVAYHQRLITMSEQLNIIYQPIVFVQFSLNGLQICFLAYQIGSGVVAMVDLPFLLLFLISVGIQLMIYCYGGQHLQNESVNVSKSIYQTINSSPWPNELRKVLLISLMRAQKPCKLTGIFFDVDLPLFLAVWRTAGSYVTLLRSVDQKTM</sequence>
<reference evidence="11" key="1">
    <citation type="journal article" date="2019" name="Comp. Biochem. Physiol. B, Biochem. Mol. Biol.">
        <title>Functional characterization of olfactory receptors in three Dacini fruit flies (Diptera: Tephritidae) that respond to 1-nonanol analogs as components in the rectal glands.</title>
        <authorList>
            <person name="Ono H."/>
            <person name="Miyazaki H."/>
            <person name="Mitsuno H."/>
            <person name="Ozaki K."/>
            <person name="Kanzaki R."/>
            <person name="Nishida R."/>
        </authorList>
    </citation>
    <scope>NUCLEOTIDE SEQUENCE</scope>
    <source>
        <tissue evidence="11">Chemosensory organs</tissue>
    </source>
</reference>
<evidence type="ECO:0000256" key="1">
    <source>
        <dbReference type="ARBA" id="ARBA00004651"/>
    </source>
</evidence>